<dbReference type="InterPro" id="IPR003601">
    <property type="entry name" value="Topo_IA_2"/>
</dbReference>
<proteinExistence type="inferred from homology"/>
<dbReference type="EC" id="5.6.2.1" evidence="1"/>
<dbReference type="GO" id="GO:0003917">
    <property type="term" value="F:DNA topoisomerase type I (single strand cut, ATP-independent) activity"/>
    <property type="evidence" value="ECO:0007669"/>
    <property type="project" value="UniProtKB-EC"/>
</dbReference>
<reference evidence="3 4" key="1">
    <citation type="submission" date="2021-07" db="EMBL/GenBank/DDBJ databases">
        <authorList>
            <consortium name="Genoscope - CEA"/>
            <person name="William W."/>
        </authorList>
    </citation>
    <scope>NUCLEOTIDE SEQUENCE [LARGE SCALE GENOMIC DNA]</scope>
</reference>
<dbReference type="Proteomes" id="UP000694005">
    <property type="component" value="Chromosome A03"/>
</dbReference>
<dbReference type="EMBL" id="LS974619">
    <property type="protein sequence ID" value="CAG7885000.1"/>
    <property type="molecule type" value="Genomic_DNA"/>
</dbReference>
<dbReference type="Gramene" id="A03p63430.2_BraZ1">
    <property type="protein sequence ID" value="A03p63430.2_BraZ1.CDS"/>
    <property type="gene ID" value="A03g63430.2_BraZ1"/>
</dbReference>
<name>A0A8D9GQA8_BRACM</name>
<sequence length="139" mass="15766">MSRRGGGPVTVLNVAEKLSVAKSCREGENTAFEVVDVCRAVKHNLYIRRVHFSALIDREIHEAVQNLREPNQLFAQAVDARQEIDLRIGASFTRFQTMLLKDRFSIDSTGEEESCNKLWSLSVSYTRLYCREMLGDPGT</sequence>
<dbReference type="SMART" id="SM00436">
    <property type="entry name" value="TOP1Bc"/>
    <property type="match status" value="1"/>
</dbReference>
<feature type="domain" description="DNA topoisomerase type IA" evidence="2">
    <location>
        <begin position="46"/>
        <end position="120"/>
    </location>
</feature>
<dbReference type="Gene3D" id="3.40.50.140">
    <property type="match status" value="1"/>
</dbReference>
<gene>
    <name evidence="3" type="ORF">BRAPAZ1V2_A03P63430.2</name>
</gene>
<dbReference type="InterPro" id="IPR023405">
    <property type="entry name" value="Topo_IA_core_domain"/>
</dbReference>
<dbReference type="AlphaFoldDB" id="A0A8D9GQA8"/>
<dbReference type="PANTHER" id="PTHR11390:SF21">
    <property type="entry name" value="DNA TOPOISOMERASE 3-ALPHA"/>
    <property type="match status" value="1"/>
</dbReference>
<accession>A0A8D9GQA8</accession>
<organism evidence="3 4">
    <name type="scientific">Brassica campestris</name>
    <name type="common">Field mustard</name>
    <dbReference type="NCBI Taxonomy" id="3711"/>
    <lineage>
        <taxon>Eukaryota</taxon>
        <taxon>Viridiplantae</taxon>
        <taxon>Streptophyta</taxon>
        <taxon>Embryophyta</taxon>
        <taxon>Tracheophyta</taxon>
        <taxon>Spermatophyta</taxon>
        <taxon>Magnoliopsida</taxon>
        <taxon>eudicotyledons</taxon>
        <taxon>Gunneridae</taxon>
        <taxon>Pentapetalae</taxon>
        <taxon>rosids</taxon>
        <taxon>malvids</taxon>
        <taxon>Brassicales</taxon>
        <taxon>Brassicaceae</taxon>
        <taxon>Brassiceae</taxon>
        <taxon>Brassica</taxon>
    </lineage>
</organism>
<dbReference type="SUPFAM" id="SSF56712">
    <property type="entry name" value="Prokaryotic type I DNA topoisomerase"/>
    <property type="match status" value="1"/>
</dbReference>
<comment type="similarity">
    <text evidence="1">Belongs to the type IA topoisomerase family.</text>
</comment>
<evidence type="ECO:0000313" key="4">
    <source>
        <dbReference type="Proteomes" id="UP000694005"/>
    </source>
</evidence>
<dbReference type="GO" id="GO:0003677">
    <property type="term" value="F:DNA binding"/>
    <property type="evidence" value="ECO:0007669"/>
    <property type="project" value="UniProtKB-KW"/>
</dbReference>
<evidence type="ECO:0000259" key="2">
    <source>
        <dbReference type="SMART" id="SM00436"/>
    </source>
</evidence>
<dbReference type="Gene3D" id="1.10.460.10">
    <property type="entry name" value="Topoisomerase I, domain 2"/>
    <property type="match status" value="1"/>
</dbReference>
<dbReference type="GO" id="GO:0006265">
    <property type="term" value="P:DNA topological change"/>
    <property type="evidence" value="ECO:0007669"/>
    <property type="project" value="InterPro"/>
</dbReference>
<keyword evidence="1" id="KW-0238">DNA-binding</keyword>
<evidence type="ECO:0000256" key="1">
    <source>
        <dbReference type="RuleBase" id="RU362092"/>
    </source>
</evidence>
<keyword evidence="1" id="KW-0413">Isomerase</keyword>
<comment type="catalytic activity">
    <reaction evidence="1">
        <text>ATP-independent breakage of single-stranded DNA, followed by passage and rejoining.</text>
        <dbReference type="EC" id="5.6.2.1"/>
    </reaction>
</comment>
<dbReference type="InterPro" id="IPR013824">
    <property type="entry name" value="Topo_IA_cen_sub1"/>
</dbReference>
<comment type="function">
    <text evidence="1">Introduces a single-strand break via transesterification at a target site in duplex DNA. Releases the supercoiling and torsional tension of DNA introduced during the DNA replication and transcription by transiently cleaving and rejoining one strand of the DNA duplex. The scissile phosphodiester is attacked by the catalytic tyrosine of the enzyme, resulting in the formation of a DNA-(5'-phosphotyrosyl)-enzyme intermediate and the expulsion of a 3'-OH DNA strand.</text>
</comment>
<evidence type="ECO:0000313" key="3">
    <source>
        <dbReference type="EMBL" id="CAG7885000.1"/>
    </source>
</evidence>
<dbReference type="PANTHER" id="PTHR11390">
    <property type="entry name" value="PROKARYOTIC DNA TOPOISOMERASE"/>
    <property type="match status" value="1"/>
</dbReference>
<protein>
    <recommendedName>
        <fullName evidence="1">DNA topoisomerase</fullName>
        <ecNumber evidence="1">5.6.2.1</ecNumber>
    </recommendedName>
</protein>
<dbReference type="InterPro" id="IPR000380">
    <property type="entry name" value="Topo_IA"/>
</dbReference>
<keyword evidence="1" id="KW-0799">Topoisomerase</keyword>